<accession>A0A8J4FYM2</accession>
<proteinExistence type="predicted"/>
<dbReference type="Proteomes" id="UP000747110">
    <property type="component" value="Unassembled WGS sequence"/>
</dbReference>
<evidence type="ECO:0000256" key="1">
    <source>
        <dbReference type="ARBA" id="ARBA00022723"/>
    </source>
</evidence>
<dbReference type="GO" id="GO:0005783">
    <property type="term" value="C:endoplasmic reticulum"/>
    <property type="evidence" value="ECO:0007669"/>
    <property type="project" value="TreeGrafter"/>
</dbReference>
<dbReference type="PANTHER" id="PTHR10869:SF246">
    <property type="entry name" value="TRANSMEMBRANE PROLYL 4-HYDROXYLASE"/>
    <property type="match status" value="1"/>
</dbReference>
<evidence type="ECO:0000256" key="2">
    <source>
        <dbReference type="ARBA" id="ARBA00023004"/>
    </source>
</evidence>
<dbReference type="InterPro" id="IPR045054">
    <property type="entry name" value="P4HA-like"/>
</dbReference>
<dbReference type="GO" id="GO:0004656">
    <property type="term" value="F:procollagen-proline 4-dioxygenase activity"/>
    <property type="evidence" value="ECO:0007669"/>
    <property type="project" value="TreeGrafter"/>
</dbReference>
<dbReference type="GO" id="GO:0046872">
    <property type="term" value="F:metal ion binding"/>
    <property type="evidence" value="ECO:0007669"/>
    <property type="project" value="UniProtKB-KW"/>
</dbReference>
<reference evidence="3" key="1">
    <citation type="journal article" date="2021" name="Proc. Natl. Acad. Sci. U.S.A.">
        <title>Three genomes in the algal genus Volvox reveal the fate of a haploid sex-determining region after a transition to homothallism.</title>
        <authorList>
            <person name="Yamamoto K."/>
            <person name="Hamaji T."/>
            <person name="Kawai-Toyooka H."/>
            <person name="Matsuzaki R."/>
            <person name="Takahashi F."/>
            <person name="Nishimura Y."/>
            <person name="Kawachi M."/>
            <person name="Noguchi H."/>
            <person name="Minakuchi Y."/>
            <person name="Umen J.G."/>
            <person name="Toyoda A."/>
            <person name="Nozaki H."/>
        </authorList>
    </citation>
    <scope>NUCLEOTIDE SEQUENCE</scope>
    <source>
        <strain evidence="3">NIES-3786</strain>
    </source>
</reference>
<dbReference type="EMBL" id="BNCP01000064">
    <property type="protein sequence ID" value="GIL91365.1"/>
    <property type="molecule type" value="Genomic_DNA"/>
</dbReference>
<evidence type="ECO:0000313" key="4">
    <source>
        <dbReference type="Proteomes" id="UP000747110"/>
    </source>
</evidence>
<protein>
    <recommendedName>
        <fullName evidence="5">Fe2OG dioxygenase domain-containing protein</fullName>
    </recommendedName>
</protein>
<gene>
    <name evidence="3" type="ORF">Vretifemale_18988</name>
</gene>
<evidence type="ECO:0000313" key="3">
    <source>
        <dbReference type="EMBL" id="GIL91365.1"/>
    </source>
</evidence>
<dbReference type="Gene3D" id="2.60.120.620">
    <property type="entry name" value="q2cbj1_9rhob like domain"/>
    <property type="match status" value="1"/>
</dbReference>
<keyword evidence="4" id="KW-1185">Reference proteome</keyword>
<dbReference type="AlphaFoldDB" id="A0A8J4FYM2"/>
<organism evidence="3 4">
    <name type="scientific">Volvox reticuliferus</name>
    <dbReference type="NCBI Taxonomy" id="1737510"/>
    <lineage>
        <taxon>Eukaryota</taxon>
        <taxon>Viridiplantae</taxon>
        <taxon>Chlorophyta</taxon>
        <taxon>core chlorophytes</taxon>
        <taxon>Chlorophyceae</taxon>
        <taxon>CS clade</taxon>
        <taxon>Chlamydomonadales</taxon>
        <taxon>Volvocaceae</taxon>
        <taxon>Volvox</taxon>
    </lineage>
</organism>
<sequence>MREGPQVRRVGDAVLLDLSEVLEGGETVFKKEGLQDTHTHTGQIRFIEDWRNCDDGSFKYMPRIMGDAVLFWGTKPNGDIDPHALHGGCPIKRGEKWVATKWIRSKGARGY</sequence>
<dbReference type="OrthoDB" id="420380at2759"/>
<name>A0A8J4FYM2_9CHLO</name>
<keyword evidence="2" id="KW-0408">Iron</keyword>
<keyword evidence="1" id="KW-0479">Metal-binding</keyword>
<evidence type="ECO:0008006" key="5">
    <source>
        <dbReference type="Google" id="ProtNLM"/>
    </source>
</evidence>
<dbReference type="PANTHER" id="PTHR10869">
    <property type="entry name" value="PROLYL 4-HYDROXYLASE ALPHA SUBUNIT"/>
    <property type="match status" value="1"/>
</dbReference>
<comment type="caution">
    <text evidence="3">The sequence shown here is derived from an EMBL/GenBank/DDBJ whole genome shotgun (WGS) entry which is preliminary data.</text>
</comment>